<name>A0A8S5VD64_9CAUD</name>
<evidence type="ECO:0000313" key="1">
    <source>
        <dbReference type="EMBL" id="DAG04661.1"/>
    </source>
</evidence>
<proteinExistence type="predicted"/>
<accession>A0A8S5VD64</accession>
<reference evidence="1" key="1">
    <citation type="journal article" date="2021" name="Proc. Natl. Acad. Sci. U.S.A.">
        <title>A Catalog of Tens of Thousands of Viruses from Human Metagenomes Reveals Hidden Associations with Chronic Diseases.</title>
        <authorList>
            <person name="Tisza M.J."/>
            <person name="Buck C.B."/>
        </authorList>
    </citation>
    <scope>NUCLEOTIDE SEQUENCE</scope>
    <source>
        <strain evidence="1">CtDXu9</strain>
    </source>
</reference>
<sequence>MCQISLYGHLVGIITERYEGVMYSYPQKGSERLV</sequence>
<protein>
    <submittedName>
        <fullName evidence="1">Uncharacterized protein</fullName>
    </submittedName>
</protein>
<organism evidence="1">
    <name type="scientific">Siphoviridae sp. ctDXu9</name>
    <dbReference type="NCBI Taxonomy" id="2825387"/>
    <lineage>
        <taxon>Viruses</taxon>
        <taxon>Duplodnaviria</taxon>
        <taxon>Heunggongvirae</taxon>
        <taxon>Uroviricota</taxon>
        <taxon>Caudoviricetes</taxon>
    </lineage>
</organism>
<dbReference type="EMBL" id="BK016244">
    <property type="protein sequence ID" value="DAG04661.1"/>
    <property type="molecule type" value="Genomic_DNA"/>
</dbReference>